<keyword evidence="2" id="KW-0472">Membrane</keyword>
<reference evidence="3 4" key="1">
    <citation type="submission" date="2024-09" db="EMBL/GenBank/DDBJ databases">
        <authorList>
            <person name="Sun Q."/>
            <person name="Mori K."/>
        </authorList>
    </citation>
    <scope>NUCLEOTIDE SEQUENCE [LARGE SCALE GENOMIC DNA]</scope>
    <source>
        <strain evidence="3 4">CGMCC 1.15906</strain>
    </source>
</reference>
<evidence type="ECO:0000313" key="4">
    <source>
        <dbReference type="Proteomes" id="UP001589890"/>
    </source>
</evidence>
<keyword evidence="2" id="KW-0812">Transmembrane</keyword>
<evidence type="ECO:0000313" key="3">
    <source>
        <dbReference type="EMBL" id="MFC0622806.1"/>
    </source>
</evidence>
<evidence type="ECO:0000256" key="1">
    <source>
        <dbReference type="SAM" id="Coils"/>
    </source>
</evidence>
<dbReference type="RefSeq" id="WP_380043483.1">
    <property type="nucleotide sequence ID" value="NZ_JBHLTC010000001.1"/>
</dbReference>
<evidence type="ECO:0000256" key="2">
    <source>
        <dbReference type="SAM" id="Phobius"/>
    </source>
</evidence>
<accession>A0ABV6QFM4</accession>
<feature type="coiled-coil region" evidence="1">
    <location>
        <begin position="65"/>
        <end position="120"/>
    </location>
</feature>
<dbReference type="InterPro" id="IPR010916">
    <property type="entry name" value="TonB_box_CS"/>
</dbReference>
<sequence>MTHTIHLTTWLAALSTSDPQTLVYTAVTAFAGGSFLAGAVAAYSAKKKAPAERDSIIVTGAQTAVVALEAVLEAETARANRAEADLERERERRLALEIKLDVIQAALDEARNELHDYITERPVTA</sequence>
<gene>
    <name evidence="3" type="ORF">ACFFGN_01965</name>
</gene>
<dbReference type="Proteomes" id="UP001589890">
    <property type="component" value="Unassembled WGS sequence"/>
</dbReference>
<comment type="caution">
    <text evidence="3">The sequence shown here is derived from an EMBL/GenBank/DDBJ whole genome shotgun (WGS) entry which is preliminary data.</text>
</comment>
<protein>
    <submittedName>
        <fullName evidence="3">Uncharacterized protein</fullName>
    </submittedName>
</protein>
<dbReference type="PROSITE" id="PS00430">
    <property type="entry name" value="TONB_DEPENDENT_REC_1"/>
    <property type="match status" value="1"/>
</dbReference>
<organism evidence="3 4">
    <name type="scientific">Kribbella deserti</name>
    <dbReference type="NCBI Taxonomy" id="1926257"/>
    <lineage>
        <taxon>Bacteria</taxon>
        <taxon>Bacillati</taxon>
        <taxon>Actinomycetota</taxon>
        <taxon>Actinomycetes</taxon>
        <taxon>Propionibacteriales</taxon>
        <taxon>Kribbellaceae</taxon>
        <taxon>Kribbella</taxon>
    </lineage>
</organism>
<keyword evidence="2" id="KW-1133">Transmembrane helix</keyword>
<feature type="transmembrane region" description="Helical" evidence="2">
    <location>
        <begin position="22"/>
        <end position="43"/>
    </location>
</feature>
<keyword evidence="4" id="KW-1185">Reference proteome</keyword>
<dbReference type="EMBL" id="JBHLTC010000001">
    <property type="protein sequence ID" value="MFC0622806.1"/>
    <property type="molecule type" value="Genomic_DNA"/>
</dbReference>
<keyword evidence="1" id="KW-0175">Coiled coil</keyword>
<proteinExistence type="predicted"/>
<name>A0ABV6QFM4_9ACTN</name>